<dbReference type="STRING" id="104452.A0A0L7L4R8"/>
<dbReference type="PRINTS" id="PR00622">
    <property type="entry name" value="HISTONEH3"/>
</dbReference>
<dbReference type="Gene3D" id="1.10.20.10">
    <property type="entry name" value="Histone, subunit A"/>
    <property type="match status" value="1"/>
</dbReference>
<name>A0A0L7L4R8_OPEBR</name>
<evidence type="ECO:0000256" key="8">
    <source>
        <dbReference type="ARBA" id="ARBA00022990"/>
    </source>
</evidence>
<comment type="subunit">
    <text evidence="5">The nucleosome is a histone octamer containing two molecules each of H2A, H2B, H3 and H4 assembled in one H3-H4 heterotetramer and two H2A-H2B heterodimers. The octamer wraps approximately 147 bp of DNA.</text>
</comment>
<evidence type="ECO:0000256" key="11">
    <source>
        <dbReference type="ARBA" id="ARBA00023269"/>
    </source>
</evidence>
<dbReference type="Proteomes" id="UP000037510">
    <property type="component" value="Unassembled WGS sequence"/>
</dbReference>
<keyword evidence="7" id="KW-0488">Methylation</keyword>
<keyword evidence="8" id="KW-0007">Acetylation</keyword>
<dbReference type="Pfam" id="PF00125">
    <property type="entry name" value="Histone"/>
    <property type="match status" value="1"/>
</dbReference>
<evidence type="ECO:0000256" key="4">
    <source>
        <dbReference type="ARBA" id="ARBA00010343"/>
    </source>
</evidence>
<keyword evidence="10" id="KW-0539">Nucleus</keyword>
<comment type="function">
    <text evidence="1">Core component of nucleosome. Nucleosomes wrap and compact DNA into chromatin, limiting DNA accessibility to the cellular machineries which require DNA as a template. Histones thereby play a central role in transcription regulation, DNA repair, DNA replication and chromosomal stability. DNA accessibility is regulated via a complex set of post-translational modifications of histones, also called histone code, and nucleosome remodeling.</text>
</comment>
<protein>
    <submittedName>
        <fullName evidence="13">Histone H3</fullName>
    </submittedName>
</protein>
<dbReference type="GO" id="GO:0046982">
    <property type="term" value="F:protein heterodimerization activity"/>
    <property type="evidence" value="ECO:0007669"/>
    <property type="project" value="InterPro"/>
</dbReference>
<evidence type="ECO:0000256" key="3">
    <source>
        <dbReference type="ARBA" id="ARBA00004286"/>
    </source>
</evidence>
<dbReference type="CDD" id="cd22911">
    <property type="entry name" value="HFD_H3"/>
    <property type="match status" value="1"/>
</dbReference>
<dbReference type="InterPro" id="IPR007125">
    <property type="entry name" value="H2A/H2B/H3"/>
</dbReference>
<dbReference type="InterPro" id="IPR009072">
    <property type="entry name" value="Histone-fold"/>
</dbReference>
<accession>A0A0L7L4R8</accession>
<dbReference type="FunFam" id="1.10.20.10:FF:000096">
    <property type="entry name" value="Histone H3"/>
    <property type="match status" value="1"/>
</dbReference>
<evidence type="ECO:0000259" key="12">
    <source>
        <dbReference type="Pfam" id="PF00125"/>
    </source>
</evidence>
<dbReference type="GO" id="GO:0030527">
    <property type="term" value="F:structural constituent of chromatin"/>
    <property type="evidence" value="ECO:0007669"/>
    <property type="project" value="InterPro"/>
</dbReference>
<comment type="subcellular location">
    <subcellularLocation>
        <location evidence="3">Chromosome</location>
    </subcellularLocation>
    <subcellularLocation>
        <location evidence="2">Nucleus</location>
    </subcellularLocation>
</comment>
<evidence type="ECO:0000256" key="1">
    <source>
        <dbReference type="ARBA" id="ARBA00002001"/>
    </source>
</evidence>
<proteinExistence type="inferred from homology"/>
<dbReference type="PANTHER" id="PTHR11426">
    <property type="entry name" value="HISTONE H3"/>
    <property type="match status" value="1"/>
</dbReference>
<evidence type="ECO:0000313" key="13">
    <source>
        <dbReference type="EMBL" id="KOB70410.1"/>
    </source>
</evidence>
<keyword evidence="14" id="KW-1185">Reference proteome</keyword>
<evidence type="ECO:0000256" key="7">
    <source>
        <dbReference type="ARBA" id="ARBA00022481"/>
    </source>
</evidence>
<keyword evidence="9" id="KW-0238">DNA-binding</keyword>
<sequence>MARFKQTPRRSTPGVTLSMLMAAKHAACKSMPITKKKKKPHRYRPGNIARREIRQYQKSTHLLVPQLAFQRVVREIVAEVKPGFRFQPAALGTLQKASEAFLVGLFQDINLCAIHAKRTTIMIKDMRLARRIRGERD</sequence>
<dbReference type="SMART" id="SM00428">
    <property type="entry name" value="H3"/>
    <property type="match status" value="1"/>
</dbReference>
<comment type="caution">
    <text evidence="13">The sequence shown here is derived from an EMBL/GenBank/DDBJ whole genome shotgun (WGS) entry which is preliminary data.</text>
</comment>
<dbReference type="EMBL" id="JTDY01002960">
    <property type="protein sequence ID" value="KOB70410.1"/>
    <property type="molecule type" value="Genomic_DNA"/>
</dbReference>
<evidence type="ECO:0000256" key="5">
    <source>
        <dbReference type="ARBA" id="ARBA00011538"/>
    </source>
</evidence>
<keyword evidence="11" id="KW-0544">Nucleosome core</keyword>
<evidence type="ECO:0000256" key="6">
    <source>
        <dbReference type="ARBA" id="ARBA00022454"/>
    </source>
</evidence>
<evidence type="ECO:0000256" key="10">
    <source>
        <dbReference type="ARBA" id="ARBA00023242"/>
    </source>
</evidence>
<dbReference type="SUPFAM" id="SSF47113">
    <property type="entry name" value="Histone-fold"/>
    <property type="match status" value="1"/>
</dbReference>
<dbReference type="GO" id="GO:0000786">
    <property type="term" value="C:nucleosome"/>
    <property type="evidence" value="ECO:0007669"/>
    <property type="project" value="UniProtKB-KW"/>
</dbReference>
<evidence type="ECO:0000256" key="2">
    <source>
        <dbReference type="ARBA" id="ARBA00004123"/>
    </source>
</evidence>
<feature type="domain" description="Core Histone H2A/H2B/H3" evidence="12">
    <location>
        <begin position="45"/>
        <end position="132"/>
    </location>
</feature>
<dbReference type="GO" id="GO:0003677">
    <property type="term" value="F:DNA binding"/>
    <property type="evidence" value="ECO:0007669"/>
    <property type="project" value="UniProtKB-KW"/>
</dbReference>
<dbReference type="InterPro" id="IPR000164">
    <property type="entry name" value="Histone_H3/CENP-A"/>
</dbReference>
<organism evidence="13 14">
    <name type="scientific">Operophtera brumata</name>
    <name type="common">Winter moth</name>
    <name type="synonym">Phalaena brumata</name>
    <dbReference type="NCBI Taxonomy" id="104452"/>
    <lineage>
        <taxon>Eukaryota</taxon>
        <taxon>Metazoa</taxon>
        <taxon>Ecdysozoa</taxon>
        <taxon>Arthropoda</taxon>
        <taxon>Hexapoda</taxon>
        <taxon>Insecta</taxon>
        <taxon>Pterygota</taxon>
        <taxon>Neoptera</taxon>
        <taxon>Endopterygota</taxon>
        <taxon>Lepidoptera</taxon>
        <taxon>Glossata</taxon>
        <taxon>Ditrysia</taxon>
        <taxon>Geometroidea</taxon>
        <taxon>Geometridae</taxon>
        <taxon>Larentiinae</taxon>
        <taxon>Operophtera</taxon>
    </lineage>
</organism>
<keyword evidence="6" id="KW-0158">Chromosome</keyword>
<evidence type="ECO:0000313" key="14">
    <source>
        <dbReference type="Proteomes" id="UP000037510"/>
    </source>
</evidence>
<dbReference type="AlphaFoldDB" id="A0A0L7L4R8"/>
<gene>
    <name evidence="13" type="ORF">OBRU01_15894</name>
</gene>
<comment type="similarity">
    <text evidence="4">Belongs to the histone H3 family.</text>
</comment>
<reference evidence="13 14" key="1">
    <citation type="journal article" date="2015" name="Genome Biol. Evol.">
        <title>The genome of winter moth (Operophtera brumata) provides a genomic perspective on sexual dimorphism and phenology.</title>
        <authorList>
            <person name="Derks M.F."/>
            <person name="Smit S."/>
            <person name="Salis L."/>
            <person name="Schijlen E."/>
            <person name="Bossers A."/>
            <person name="Mateman C."/>
            <person name="Pijl A.S."/>
            <person name="de Ridder D."/>
            <person name="Groenen M.A."/>
            <person name="Visser M.E."/>
            <person name="Megens H.J."/>
        </authorList>
    </citation>
    <scope>NUCLEOTIDE SEQUENCE [LARGE SCALE GENOMIC DNA]</scope>
    <source>
        <strain evidence="13">WM2013NL</strain>
        <tissue evidence="13">Head and thorax</tissue>
    </source>
</reference>
<evidence type="ECO:0000256" key="9">
    <source>
        <dbReference type="ARBA" id="ARBA00023125"/>
    </source>
</evidence>
<dbReference type="GO" id="GO:0005634">
    <property type="term" value="C:nucleus"/>
    <property type="evidence" value="ECO:0007669"/>
    <property type="project" value="UniProtKB-SubCell"/>
</dbReference>